<comment type="caution">
    <text evidence="10">The sequence shown here is derived from an EMBL/GenBank/DDBJ whole genome shotgun (WGS) entry which is preliminary data.</text>
</comment>
<dbReference type="OrthoDB" id="3210259at2"/>
<dbReference type="InterPro" id="IPR000515">
    <property type="entry name" value="MetI-like"/>
</dbReference>
<keyword evidence="11" id="KW-1185">Reference proteome</keyword>
<feature type="region of interest" description="Disordered" evidence="8">
    <location>
        <begin position="1"/>
        <end position="33"/>
    </location>
</feature>
<comment type="subcellular location">
    <subcellularLocation>
        <location evidence="1 7">Cell membrane</location>
        <topology evidence="1 7">Multi-pass membrane protein</topology>
    </subcellularLocation>
</comment>
<feature type="transmembrane region" description="Helical" evidence="7">
    <location>
        <begin position="294"/>
        <end position="314"/>
    </location>
</feature>
<evidence type="ECO:0000256" key="8">
    <source>
        <dbReference type="SAM" id="MobiDB-lite"/>
    </source>
</evidence>
<evidence type="ECO:0000256" key="4">
    <source>
        <dbReference type="ARBA" id="ARBA00022692"/>
    </source>
</evidence>
<reference evidence="10 11" key="1">
    <citation type="submission" date="2019-03" db="EMBL/GenBank/DDBJ databases">
        <title>Draft genome sequences of novel Actinobacteria.</title>
        <authorList>
            <person name="Sahin N."/>
            <person name="Ay H."/>
            <person name="Saygin H."/>
        </authorList>
    </citation>
    <scope>NUCLEOTIDE SEQUENCE [LARGE SCALE GENOMIC DNA]</scope>
    <source>
        <strain evidence="10 11">5K138</strain>
    </source>
</reference>
<dbReference type="Pfam" id="PF00528">
    <property type="entry name" value="BPD_transp_1"/>
    <property type="match status" value="1"/>
</dbReference>
<feature type="compositionally biased region" description="Basic and acidic residues" evidence="8">
    <location>
        <begin position="1"/>
        <end position="18"/>
    </location>
</feature>
<feature type="transmembrane region" description="Helical" evidence="7">
    <location>
        <begin position="42"/>
        <end position="65"/>
    </location>
</feature>
<feature type="transmembrane region" description="Helical" evidence="7">
    <location>
        <begin position="186"/>
        <end position="208"/>
    </location>
</feature>
<protein>
    <submittedName>
        <fullName evidence="10">Sugar ABC transporter permease</fullName>
    </submittedName>
</protein>
<evidence type="ECO:0000256" key="6">
    <source>
        <dbReference type="ARBA" id="ARBA00023136"/>
    </source>
</evidence>
<dbReference type="RefSeq" id="WP_131898172.1">
    <property type="nucleotide sequence ID" value="NZ_SMKZ01000034.1"/>
</dbReference>
<evidence type="ECO:0000313" key="10">
    <source>
        <dbReference type="EMBL" id="TDE02782.1"/>
    </source>
</evidence>
<dbReference type="PANTHER" id="PTHR30193">
    <property type="entry name" value="ABC TRANSPORTER PERMEASE PROTEIN"/>
    <property type="match status" value="1"/>
</dbReference>
<keyword evidence="2 7" id="KW-0813">Transport</keyword>
<evidence type="ECO:0000313" key="11">
    <source>
        <dbReference type="Proteomes" id="UP000294739"/>
    </source>
</evidence>
<keyword evidence="6 7" id="KW-0472">Membrane</keyword>
<evidence type="ECO:0000256" key="2">
    <source>
        <dbReference type="ARBA" id="ARBA00022448"/>
    </source>
</evidence>
<organism evidence="10 11">
    <name type="scientific">Jiangella asiatica</name>
    <dbReference type="NCBI Taxonomy" id="2530372"/>
    <lineage>
        <taxon>Bacteria</taxon>
        <taxon>Bacillati</taxon>
        <taxon>Actinomycetota</taxon>
        <taxon>Actinomycetes</taxon>
        <taxon>Jiangellales</taxon>
        <taxon>Jiangellaceae</taxon>
        <taxon>Jiangella</taxon>
    </lineage>
</organism>
<keyword evidence="4 7" id="KW-0812">Transmembrane</keyword>
<name>A0A4R5CQJ0_9ACTN</name>
<dbReference type="AlphaFoldDB" id="A0A4R5CQJ0"/>
<comment type="similarity">
    <text evidence="7">Belongs to the binding-protein-dependent transport system permease family.</text>
</comment>
<dbReference type="PANTHER" id="PTHR30193:SF41">
    <property type="entry name" value="DIACETYLCHITOBIOSE UPTAKE SYSTEM PERMEASE PROTEIN NGCF"/>
    <property type="match status" value="1"/>
</dbReference>
<dbReference type="Proteomes" id="UP000294739">
    <property type="component" value="Unassembled WGS sequence"/>
</dbReference>
<dbReference type="InterPro" id="IPR035906">
    <property type="entry name" value="MetI-like_sf"/>
</dbReference>
<dbReference type="Gene3D" id="1.10.3720.10">
    <property type="entry name" value="MetI-like"/>
    <property type="match status" value="1"/>
</dbReference>
<dbReference type="PROSITE" id="PS50928">
    <property type="entry name" value="ABC_TM1"/>
    <property type="match status" value="1"/>
</dbReference>
<evidence type="ECO:0000256" key="3">
    <source>
        <dbReference type="ARBA" id="ARBA00022475"/>
    </source>
</evidence>
<evidence type="ECO:0000256" key="1">
    <source>
        <dbReference type="ARBA" id="ARBA00004651"/>
    </source>
</evidence>
<proteinExistence type="inferred from homology"/>
<dbReference type="InParanoid" id="A0A4R5CQJ0"/>
<feature type="transmembrane region" description="Helical" evidence="7">
    <location>
        <begin position="101"/>
        <end position="124"/>
    </location>
</feature>
<evidence type="ECO:0000259" key="9">
    <source>
        <dbReference type="PROSITE" id="PS50928"/>
    </source>
</evidence>
<accession>A0A4R5CQJ0</accession>
<dbReference type="SUPFAM" id="SSF161098">
    <property type="entry name" value="MetI-like"/>
    <property type="match status" value="1"/>
</dbReference>
<dbReference type="InterPro" id="IPR051393">
    <property type="entry name" value="ABC_transporter_permease"/>
</dbReference>
<feature type="transmembrane region" description="Helical" evidence="7">
    <location>
        <begin position="241"/>
        <end position="258"/>
    </location>
</feature>
<keyword evidence="3" id="KW-1003">Cell membrane</keyword>
<keyword evidence="5 7" id="KW-1133">Transmembrane helix</keyword>
<gene>
    <name evidence="10" type="ORF">E1269_21010</name>
</gene>
<evidence type="ECO:0000256" key="5">
    <source>
        <dbReference type="ARBA" id="ARBA00022989"/>
    </source>
</evidence>
<dbReference type="GO" id="GO:0055085">
    <property type="term" value="P:transmembrane transport"/>
    <property type="evidence" value="ECO:0007669"/>
    <property type="project" value="InterPro"/>
</dbReference>
<sequence>MTDTETAGRRPARADRQGRRPASGAESTVEPPSKRRRRLAPYFFVAPYALFLVGFGIAPALYGLYTSLFTDSLGAGTEFAPLGNWGEVLTDYRLVDSARNVATYVALWLPSMLMLIFAIALVLHARPGRFAAAMRFVYYIPGAITGSAAALLWLFMVSPQVSPFSPLLDLLGVENATEAVSANTPLILALMGIAIHAGGWILIVYAALAALPRDVLEAAVIDGASSWQVAMRVKLPMVSRYAALILIATFAAGTQVFVEPTVLATGVPGQISSTWSINQLAYYYATQQGDFGKAAALSLALLLVGLVVALLVIYRTKFYRIDRGLS</sequence>
<evidence type="ECO:0000256" key="7">
    <source>
        <dbReference type="RuleBase" id="RU363032"/>
    </source>
</evidence>
<dbReference type="EMBL" id="SMKZ01000034">
    <property type="protein sequence ID" value="TDE02782.1"/>
    <property type="molecule type" value="Genomic_DNA"/>
</dbReference>
<dbReference type="GO" id="GO:0005886">
    <property type="term" value="C:plasma membrane"/>
    <property type="evidence" value="ECO:0007669"/>
    <property type="project" value="UniProtKB-SubCell"/>
</dbReference>
<feature type="transmembrane region" description="Helical" evidence="7">
    <location>
        <begin position="136"/>
        <end position="156"/>
    </location>
</feature>
<dbReference type="CDD" id="cd06261">
    <property type="entry name" value="TM_PBP2"/>
    <property type="match status" value="1"/>
</dbReference>
<feature type="domain" description="ABC transmembrane type-1" evidence="9">
    <location>
        <begin position="100"/>
        <end position="312"/>
    </location>
</feature>